<gene>
    <name evidence="4" type="primary">arcA_1</name>
    <name evidence="4" type="ORF">ERS852381_00671</name>
</gene>
<sequence length="416" mass="46765">MQGVHITNEIGHLKAVLVHRPGTETQNYPDADFSQVFSLRKWSGRFDLDKAIYEHDSMVQLLEKHGVETIEIRDLLEDSLETEPQSLKCFIDDYLRCSGATGREFLETITQLFENAKNTQELVNIVLNGIRFGDTELCSNQSETLRALVHEQFDPASLLVNPLNTLFFTRDPAVVVGDGIILNHMYWPERDREVALYRQIFTHHKIMGETPVCDLNRSSYHIEGGDVLVISAKTLLVGISDRTEPAAVESLAKELLTSNKFQTTELIAIRVPSDGLRIHLDTFISRIDHDAFLIDREICNAVDAYSIQLKRSGKGLTITPIDRTIPEILSVACCEPIKVIDCGGGNQTAYERERRNNATSILALSPGKLCVYEENVWTNEALEKAGMELFPLSIDELTKGYGGTNCLCLPLWREDL</sequence>
<dbReference type="InterPro" id="IPR003876">
    <property type="entry name" value="Arg_deiminase"/>
</dbReference>
<dbReference type="PRINTS" id="PR01466">
    <property type="entry name" value="ARGDEIMINASE"/>
</dbReference>
<comment type="similarity">
    <text evidence="1">Belongs to the arginine deiminase family.</text>
</comment>
<dbReference type="GO" id="GO:0016990">
    <property type="term" value="F:arginine deiminase activity"/>
    <property type="evidence" value="ECO:0007669"/>
    <property type="project" value="UniProtKB-EC"/>
</dbReference>
<feature type="active site" description="Amidino-cysteine intermediate" evidence="3">
    <location>
        <position position="406"/>
    </location>
</feature>
<dbReference type="EC" id="3.5.3.6" evidence="4"/>
<dbReference type="AlphaFoldDB" id="A0A173ZQL3"/>
<proteinExistence type="inferred from homology"/>
<evidence type="ECO:0000256" key="2">
    <source>
        <dbReference type="ARBA" id="ARBA00022801"/>
    </source>
</evidence>
<accession>A0A173ZQL3</accession>
<dbReference type="PIRSF" id="PIRSF006356">
    <property type="entry name" value="Arg_deiminase"/>
    <property type="match status" value="1"/>
</dbReference>
<dbReference type="Gene3D" id="3.75.10.10">
    <property type="entry name" value="L-arginine/glycine Amidinotransferase, Chain A"/>
    <property type="match status" value="1"/>
</dbReference>
<evidence type="ECO:0000256" key="1">
    <source>
        <dbReference type="ARBA" id="ARBA00010206"/>
    </source>
</evidence>
<dbReference type="PANTHER" id="PTHR47271">
    <property type="entry name" value="ARGININE DEIMINASE"/>
    <property type="match status" value="1"/>
</dbReference>
<dbReference type="SUPFAM" id="SSF55909">
    <property type="entry name" value="Pentein"/>
    <property type="match status" value="1"/>
</dbReference>
<evidence type="ECO:0000256" key="3">
    <source>
        <dbReference type="PIRSR" id="PIRSR006356-1"/>
    </source>
</evidence>
<evidence type="ECO:0000313" key="4">
    <source>
        <dbReference type="EMBL" id="CUN78521.1"/>
    </source>
</evidence>
<name>A0A173ZQL3_9ACTN</name>
<dbReference type="Pfam" id="PF02274">
    <property type="entry name" value="ADI"/>
    <property type="match status" value="1"/>
</dbReference>
<dbReference type="PANTHER" id="PTHR47271:SF2">
    <property type="entry name" value="ARGININE DEIMINASE"/>
    <property type="match status" value="1"/>
</dbReference>
<dbReference type="Proteomes" id="UP000095468">
    <property type="component" value="Unassembled WGS sequence"/>
</dbReference>
<evidence type="ECO:0000313" key="5">
    <source>
        <dbReference type="Proteomes" id="UP000095468"/>
    </source>
</evidence>
<dbReference type="Gene3D" id="1.10.3930.10">
    <property type="entry name" value="Arginine deiminase"/>
    <property type="match status" value="1"/>
</dbReference>
<keyword evidence="2 4" id="KW-0378">Hydrolase</keyword>
<protein>
    <submittedName>
        <fullName evidence="4">Arginine deiminase</fullName>
        <ecNumber evidence="4">3.5.3.6</ecNumber>
    </submittedName>
</protein>
<organism evidence="4 5">
    <name type="scientific">Collinsella aerofaciens</name>
    <dbReference type="NCBI Taxonomy" id="74426"/>
    <lineage>
        <taxon>Bacteria</taxon>
        <taxon>Bacillati</taxon>
        <taxon>Actinomycetota</taxon>
        <taxon>Coriobacteriia</taxon>
        <taxon>Coriobacteriales</taxon>
        <taxon>Coriobacteriaceae</taxon>
        <taxon>Collinsella</taxon>
    </lineage>
</organism>
<dbReference type="GO" id="GO:0019546">
    <property type="term" value="P:L-arginine deiminase pathway"/>
    <property type="evidence" value="ECO:0007669"/>
    <property type="project" value="TreeGrafter"/>
</dbReference>
<reference evidence="4 5" key="1">
    <citation type="submission" date="2015-09" db="EMBL/GenBank/DDBJ databases">
        <authorList>
            <consortium name="Pathogen Informatics"/>
        </authorList>
    </citation>
    <scope>NUCLEOTIDE SEQUENCE [LARGE SCALE GENOMIC DNA]</scope>
    <source>
        <strain evidence="4 5">2789STDY5608823</strain>
    </source>
</reference>
<dbReference type="EMBL" id="CYYP01000004">
    <property type="protein sequence ID" value="CUN78521.1"/>
    <property type="molecule type" value="Genomic_DNA"/>
</dbReference>
<dbReference type="RefSeq" id="WP_055285782.1">
    <property type="nucleotide sequence ID" value="NZ_CYYP01000004.1"/>
</dbReference>